<evidence type="ECO:0000313" key="3">
    <source>
        <dbReference type="Proteomes" id="UP000051952"/>
    </source>
</evidence>
<feature type="chain" id="PRO_5006621573" description="Membrane-associated protein" evidence="1">
    <location>
        <begin position="27"/>
        <end position="989"/>
    </location>
</feature>
<gene>
    <name evidence="2" type="ORF">BSAL_53105</name>
</gene>
<evidence type="ECO:0000313" key="2">
    <source>
        <dbReference type="EMBL" id="CUE71334.1"/>
    </source>
</evidence>
<feature type="non-terminal residue" evidence="2">
    <location>
        <position position="989"/>
    </location>
</feature>
<evidence type="ECO:0008006" key="4">
    <source>
        <dbReference type="Google" id="ProtNLM"/>
    </source>
</evidence>
<feature type="signal peptide" evidence="1">
    <location>
        <begin position="1"/>
        <end position="26"/>
    </location>
</feature>
<name>A0A0S4IS31_BODSA</name>
<proteinExistence type="predicted"/>
<organism evidence="2 3">
    <name type="scientific">Bodo saltans</name>
    <name type="common">Flagellated protozoan</name>
    <dbReference type="NCBI Taxonomy" id="75058"/>
    <lineage>
        <taxon>Eukaryota</taxon>
        <taxon>Discoba</taxon>
        <taxon>Euglenozoa</taxon>
        <taxon>Kinetoplastea</taxon>
        <taxon>Metakinetoplastina</taxon>
        <taxon>Eubodonida</taxon>
        <taxon>Bodonidae</taxon>
        <taxon>Bodo</taxon>
    </lineage>
</organism>
<keyword evidence="1" id="KW-0732">Signal</keyword>
<dbReference type="AlphaFoldDB" id="A0A0S4IS31"/>
<dbReference type="EMBL" id="CYKH01000106">
    <property type="protein sequence ID" value="CUE71334.1"/>
    <property type="molecule type" value="Genomic_DNA"/>
</dbReference>
<evidence type="ECO:0000256" key="1">
    <source>
        <dbReference type="SAM" id="SignalP"/>
    </source>
</evidence>
<dbReference type="VEuPathDB" id="TriTrypDB:BSAL_53105"/>
<sequence length="989" mass="106640">MATIATSGTSVTLFLVVALFSCCCDAAVQIPCPESNSTGPVQIDSNTSRWGPDDHSGVVFVENCQGLRATALVLNISRRNVIVEVTNSTILHIDVAYQGVNIVNANSFVWSSLNLTLRIVACTVLFPATGADRWQYIALGGRRSLRCCIVENCHGLRAAALVLNVSRRNVIVEVTNSTILHIDVAYQGVNIVNANAFLWSSLNLTLRIVACTVLFPAITSSSSSGYGTFASALDSSSVASQYYPLPTWWDPLWSYAWISFGHTQAIVGVTIEIDQVMMNSQNIGGLLTTFFTFTKWVTSCTASLQHVNITITNSYFTFYETSLFSSMMGFSLCFMESFNFLFRNSSYVRLATASIQAAALVQLSVLGGSLPTARLDGNSKVYVLVESSTVVINVTSNLQYSGAAQLVTISTNWNNRTNGPERTTNISLRVMHSNLALSSGRALVFDFVAGMPDNALFEVSNSNVNLSTVGLRDTNTSGIGTFIVSFSNSINTLSNATINFINVVTRSFVQFGNFYGQSDAISSLTIVLLSLKSNSAGTVVRLHNASLIIEAVNEQTTAFAQLFVKSMITMCYISGNTSNAIVDVQNSSLVFSWDYYCTQSRKAVNETAAVVTTNGGILSVYVAIVGFNGGTVSVVDLTIANSFVDIHSIPYKQECALSRSQGYTCTFSYSSLFPSFDLPMPMQLFLVTNFISLIGVDPLINRILAAGNFPEALMSIISGSVDKFALEIDNLNVTIRQPRLRANLWQPPIQYTSSVSTTPLYPANTVYRTGLISILGVEQISEISIDCTIDDNDASTNASVALIDSLSKTNNLTINITRLPTVSGTSTDTRRSFAPLAFIDRQIDMAQSLLTVNNSNVSGLQVEFHDLALNLLPQAAVWSGAPFPSILMFNNVKFLSNVVLSVYNSNITGYNRLVGGANYSFSGDAVSSSALVLTLACNLWNGALMPQSKVAELYAAKLLVARVAVNDCPVLVPSLSPSLGSKTASQTRT</sequence>
<dbReference type="Proteomes" id="UP000051952">
    <property type="component" value="Unassembled WGS sequence"/>
</dbReference>
<keyword evidence="3" id="KW-1185">Reference proteome</keyword>
<reference evidence="3" key="1">
    <citation type="submission" date="2015-09" db="EMBL/GenBank/DDBJ databases">
        <authorList>
            <consortium name="Pathogen Informatics"/>
        </authorList>
    </citation>
    <scope>NUCLEOTIDE SEQUENCE [LARGE SCALE GENOMIC DNA]</scope>
    <source>
        <strain evidence="3">Lake Konstanz</strain>
    </source>
</reference>
<protein>
    <recommendedName>
        <fullName evidence="4">Membrane-associated protein</fullName>
    </recommendedName>
</protein>
<accession>A0A0S4IS31</accession>